<evidence type="ECO:0000313" key="4">
    <source>
        <dbReference type="Proteomes" id="UP001500622"/>
    </source>
</evidence>
<evidence type="ECO:0000313" key="3">
    <source>
        <dbReference type="EMBL" id="GAA4431828.1"/>
    </source>
</evidence>
<name>A0ABP8LP36_9MICO</name>
<dbReference type="PANTHER" id="PTHR46648:SF1">
    <property type="entry name" value="ADENOSINE 5'-MONOPHOSPHORAMIDASE HNT1"/>
    <property type="match status" value="1"/>
</dbReference>
<proteinExistence type="predicted"/>
<organism evidence="3 4">
    <name type="scientific">Georgenia halophila</name>
    <dbReference type="NCBI Taxonomy" id="620889"/>
    <lineage>
        <taxon>Bacteria</taxon>
        <taxon>Bacillati</taxon>
        <taxon>Actinomycetota</taxon>
        <taxon>Actinomycetes</taxon>
        <taxon>Micrococcales</taxon>
        <taxon>Bogoriellaceae</taxon>
        <taxon>Georgenia</taxon>
    </lineage>
</organism>
<dbReference type="Gene3D" id="3.30.428.10">
    <property type="entry name" value="HIT-like"/>
    <property type="match status" value="1"/>
</dbReference>
<protein>
    <submittedName>
        <fullName evidence="3">HIT family protein</fullName>
    </submittedName>
</protein>
<dbReference type="InterPro" id="IPR001310">
    <property type="entry name" value="Histidine_triad_HIT"/>
</dbReference>
<dbReference type="InterPro" id="IPR019808">
    <property type="entry name" value="Histidine_triad_CS"/>
</dbReference>
<dbReference type="Proteomes" id="UP001500622">
    <property type="component" value="Unassembled WGS sequence"/>
</dbReference>
<comment type="caution">
    <text evidence="3">The sequence shown here is derived from an EMBL/GenBank/DDBJ whole genome shotgun (WGS) entry which is preliminary data.</text>
</comment>
<dbReference type="PROSITE" id="PS51084">
    <property type="entry name" value="HIT_2"/>
    <property type="match status" value="1"/>
</dbReference>
<sequence length="144" mass="15213">MTTDDCIFCRIAAGELDASIVLESATVMAIMDVDPVVAGHVLVLPKAHLPRLADLGDDLAAEMFAVARSVAAALRGSSLRCEGINLFYADGEAAFQEVFHSHLHVFPRYAGDGFAISARWGSNPQRSELDADAAAIRAGLGQVS</sequence>
<feature type="domain" description="HIT" evidence="2">
    <location>
        <begin position="7"/>
        <end position="115"/>
    </location>
</feature>
<evidence type="ECO:0000259" key="2">
    <source>
        <dbReference type="PROSITE" id="PS51084"/>
    </source>
</evidence>
<reference evidence="4" key="1">
    <citation type="journal article" date="2019" name="Int. J. Syst. Evol. Microbiol.">
        <title>The Global Catalogue of Microorganisms (GCM) 10K type strain sequencing project: providing services to taxonomists for standard genome sequencing and annotation.</title>
        <authorList>
            <consortium name="The Broad Institute Genomics Platform"/>
            <consortium name="The Broad Institute Genome Sequencing Center for Infectious Disease"/>
            <person name="Wu L."/>
            <person name="Ma J."/>
        </authorList>
    </citation>
    <scope>NUCLEOTIDE SEQUENCE [LARGE SCALE GENOMIC DNA]</scope>
    <source>
        <strain evidence="4">JCM 17810</strain>
    </source>
</reference>
<dbReference type="PANTHER" id="PTHR46648">
    <property type="entry name" value="HIT FAMILY PROTEIN 1"/>
    <property type="match status" value="1"/>
</dbReference>
<feature type="short sequence motif" description="Histidine triad motif" evidence="1">
    <location>
        <begin position="100"/>
        <end position="104"/>
    </location>
</feature>
<dbReference type="SUPFAM" id="SSF54197">
    <property type="entry name" value="HIT-like"/>
    <property type="match status" value="1"/>
</dbReference>
<evidence type="ECO:0000256" key="1">
    <source>
        <dbReference type="PROSITE-ProRule" id="PRU00464"/>
    </source>
</evidence>
<dbReference type="RefSeq" id="WP_345218225.1">
    <property type="nucleotide sequence ID" value="NZ_BAABGN010000013.1"/>
</dbReference>
<dbReference type="PRINTS" id="PR00332">
    <property type="entry name" value="HISTRIAD"/>
</dbReference>
<dbReference type="PROSITE" id="PS00892">
    <property type="entry name" value="HIT_1"/>
    <property type="match status" value="1"/>
</dbReference>
<dbReference type="EMBL" id="BAABGN010000013">
    <property type="protein sequence ID" value="GAA4431828.1"/>
    <property type="molecule type" value="Genomic_DNA"/>
</dbReference>
<accession>A0ABP8LP36</accession>
<dbReference type="InterPro" id="IPR036265">
    <property type="entry name" value="HIT-like_sf"/>
</dbReference>
<keyword evidence="4" id="KW-1185">Reference proteome</keyword>
<dbReference type="Pfam" id="PF01230">
    <property type="entry name" value="HIT"/>
    <property type="match status" value="1"/>
</dbReference>
<gene>
    <name evidence="3" type="ORF">GCM10023169_36800</name>
</gene>
<dbReference type="InterPro" id="IPR011146">
    <property type="entry name" value="HIT-like"/>
</dbReference>